<evidence type="ECO:0000313" key="3">
    <source>
        <dbReference type="EMBL" id="MBB6069093.1"/>
    </source>
</evidence>
<evidence type="ECO:0000256" key="2">
    <source>
        <dbReference type="SAM" id="SignalP"/>
    </source>
</evidence>
<reference evidence="3 4" key="1">
    <citation type="submission" date="2020-08" db="EMBL/GenBank/DDBJ databases">
        <title>Genomic Encyclopedia of Type Strains, Phase IV (KMG-IV): sequencing the most valuable type-strain genomes for metagenomic binning, comparative biology and taxonomic classification.</title>
        <authorList>
            <person name="Goeker M."/>
        </authorList>
    </citation>
    <scope>NUCLEOTIDE SEQUENCE [LARGE SCALE GENOMIC DNA]</scope>
    <source>
        <strain evidence="3 4">DSM 29007</strain>
    </source>
</reference>
<feature type="chain" id="PRO_5032854309" evidence="2">
    <location>
        <begin position="22"/>
        <end position="162"/>
    </location>
</feature>
<protein>
    <submittedName>
        <fullName evidence="3">Uncharacterized protein</fullName>
    </submittedName>
</protein>
<evidence type="ECO:0000313" key="4">
    <source>
        <dbReference type="Proteomes" id="UP000582837"/>
    </source>
</evidence>
<accession>A0A841GV46</accession>
<feature type="region of interest" description="Disordered" evidence="1">
    <location>
        <begin position="137"/>
        <end position="162"/>
    </location>
</feature>
<keyword evidence="4" id="KW-1185">Reference proteome</keyword>
<dbReference type="PROSITE" id="PS51257">
    <property type="entry name" value="PROKAR_LIPOPROTEIN"/>
    <property type="match status" value="1"/>
</dbReference>
<dbReference type="EMBL" id="JACHIA010000001">
    <property type="protein sequence ID" value="MBB6069093.1"/>
    <property type="molecule type" value="Genomic_DNA"/>
</dbReference>
<dbReference type="RefSeq" id="WP_170031889.1">
    <property type="nucleotide sequence ID" value="NZ_JABDTL010000001.1"/>
</dbReference>
<feature type="signal peptide" evidence="2">
    <location>
        <begin position="1"/>
        <end position="21"/>
    </location>
</feature>
<proteinExistence type="predicted"/>
<comment type="caution">
    <text evidence="3">The sequence shown here is derived from an EMBL/GenBank/DDBJ whole genome shotgun (WGS) entry which is preliminary data.</text>
</comment>
<dbReference type="Proteomes" id="UP000582837">
    <property type="component" value="Unassembled WGS sequence"/>
</dbReference>
<organism evidence="3 4">
    <name type="scientific">Longimicrobium terrae</name>
    <dbReference type="NCBI Taxonomy" id="1639882"/>
    <lineage>
        <taxon>Bacteria</taxon>
        <taxon>Pseudomonadati</taxon>
        <taxon>Gemmatimonadota</taxon>
        <taxon>Longimicrobiia</taxon>
        <taxon>Longimicrobiales</taxon>
        <taxon>Longimicrobiaceae</taxon>
        <taxon>Longimicrobium</taxon>
    </lineage>
</organism>
<gene>
    <name evidence="3" type="ORF">HNQ61_000704</name>
</gene>
<dbReference type="AlphaFoldDB" id="A0A841GV46"/>
<sequence>MTRPVRRGSRAALLLITILGAGCVRPGAPSPSTAVQGAPPSWLAGEFEDDYEGHHTVTRDRWRHEAYASYHVVRWNADGQYLIARNDSTNPSARGLWTRIDWMRLPGMPPYEWAFCLSAYEAATQAEAEAATIARRDTPRTGCNGHPFTRMKRAATASPQAR</sequence>
<evidence type="ECO:0000256" key="1">
    <source>
        <dbReference type="SAM" id="MobiDB-lite"/>
    </source>
</evidence>
<keyword evidence="2" id="KW-0732">Signal</keyword>
<name>A0A841GV46_9BACT</name>